<organism evidence="8 9">
    <name type="scientific">Mesorhabditis belari</name>
    <dbReference type="NCBI Taxonomy" id="2138241"/>
    <lineage>
        <taxon>Eukaryota</taxon>
        <taxon>Metazoa</taxon>
        <taxon>Ecdysozoa</taxon>
        <taxon>Nematoda</taxon>
        <taxon>Chromadorea</taxon>
        <taxon>Rhabditida</taxon>
        <taxon>Rhabditina</taxon>
        <taxon>Rhabditomorpha</taxon>
        <taxon>Rhabditoidea</taxon>
        <taxon>Rhabditidae</taxon>
        <taxon>Mesorhabditinae</taxon>
        <taxon>Mesorhabditis</taxon>
    </lineage>
</organism>
<dbReference type="CDD" id="cd07087">
    <property type="entry name" value="ALDH_F3-13-14_CALDH-like"/>
    <property type="match status" value="1"/>
</dbReference>
<evidence type="ECO:0000256" key="2">
    <source>
        <dbReference type="ARBA" id="ARBA00023002"/>
    </source>
</evidence>
<keyword evidence="6" id="KW-1133">Transmembrane helix</keyword>
<dbReference type="InterPro" id="IPR012394">
    <property type="entry name" value="Aldehyde_DH_NAD(P)"/>
</dbReference>
<dbReference type="WBParaSite" id="MBELARI_LOCUS20704">
    <property type="protein sequence ID" value="MBELARI_LOCUS20704"/>
    <property type="gene ID" value="MBELARI_LOCUS20704"/>
</dbReference>
<proteinExistence type="inferred from homology"/>
<comment type="similarity">
    <text evidence="1 4">Belongs to the aldehyde dehydrogenase family.</text>
</comment>
<dbReference type="Gene3D" id="3.40.309.10">
    <property type="entry name" value="Aldehyde Dehydrogenase, Chain A, domain 2"/>
    <property type="match status" value="1"/>
</dbReference>
<dbReference type="InterPro" id="IPR016163">
    <property type="entry name" value="Ald_DH_C"/>
</dbReference>
<evidence type="ECO:0000256" key="1">
    <source>
        <dbReference type="ARBA" id="ARBA00009986"/>
    </source>
</evidence>
<dbReference type="FunFam" id="3.40.309.10:FF:000003">
    <property type="entry name" value="Aldehyde dehydrogenase"/>
    <property type="match status" value="1"/>
</dbReference>
<dbReference type="SUPFAM" id="SSF53720">
    <property type="entry name" value="ALDH-like"/>
    <property type="match status" value="1"/>
</dbReference>
<evidence type="ECO:0000256" key="4">
    <source>
        <dbReference type="PIRNR" id="PIRNR036492"/>
    </source>
</evidence>
<dbReference type="InterPro" id="IPR016161">
    <property type="entry name" value="Ald_DH/histidinol_DH"/>
</dbReference>
<evidence type="ECO:0000256" key="6">
    <source>
        <dbReference type="SAM" id="Phobius"/>
    </source>
</evidence>
<reference evidence="9" key="1">
    <citation type="submission" date="2024-02" db="UniProtKB">
        <authorList>
            <consortium name="WormBaseParasite"/>
        </authorList>
    </citation>
    <scope>IDENTIFICATION</scope>
</reference>
<feature type="domain" description="Aldehyde dehydrogenase" evidence="7">
    <location>
        <begin position="5"/>
        <end position="429"/>
    </location>
</feature>
<protein>
    <recommendedName>
        <fullName evidence="4">Aldehyde dehydrogenase</fullName>
    </recommendedName>
</protein>
<dbReference type="AlphaFoldDB" id="A0AAF3F4W3"/>
<evidence type="ECO:0000259" key="7">
    <source>
        <dbReference type="Pfam" id="PF00171"/>
    </source>
</evidence>
<dbReference type="Gene3D" id="3.40.605.10">
    <property type="entry name" value="Aldehyde Dehydrogenase, Chain A, domain 1"/>
    <property type="match status" value="1"/>
</dbReference>
<dbReference type="InterPro" id="IPR016162">
    <property type="entry name" value="Ald_DH_N"/>
</dbReference>
<evidence type="ECO:0000256" key="3">
    <source>
        <dbReference type="ARBA" id="ARBA00023027"/>
    </source>
</evidence>
<keyword evidence="8" id="KW-1185">Reference proteome</keyword>
<dbReference type="PANTHER" id="PTHR43570">
    <property type="entry name" value="ALDEHYDE DEHYDROGENASE"/>
    <property type="match status" value="1"/>
</dbReference>
<dbReference type="Proteomes" id="UP000887575">
    <property type="component" value="Unassembled WGS sequence"/>
</dbReference>
<dbReference type="GO" id="GO:0004029">
    <property type="term" value="F:aldehyde dehydrogenase (NAD+) activity"/>
    <property type="evidence" value="ECO:0007669"/>
    <property type="project" value="TreeGrafter"/>
</dbReference>
<dbReference type="Pfam" id="PF00171">
    <property type="entry name" value="Aldedh"/>
    <property type="match status" value="1"/>
</dbReference>
<evidence type="ECO:0000313" key="8">
    <source>
        <dbReference type="Proteomes" id="UP000887575"/>
    </source>
</evidence>
<evidence type="ECO:0000256" key="5">
    <source>
        <dbReference type="PIRSR" id="PIRSR036492-1"/>
    </source>
</evidence>
<dbReference type="InterPro" id="IPR015590">
    <property type="entry name" value="Aldehyde_DH_dom"/>
</dbReference>
<dbReference type="PIRSF" id="PIRSF036492">
    <property type="entry name" value="ALDH"/>
    <property type="match status" value="1"/>
</dbReference>
<keyword evidence="3" id="KW-0520">NAD</keyword>
<feature type="transmembrane region" description="Helical" evidence="6">
    <location>
        <begin position="465"/>
        <end position="488"/>
    </location>
</feature>
<dbReference type="FunFam" id="3.40.605.10:FF:000004">
    <property type="entry name" value="Aldehyde dehydrogenase"/>
    <property type="match status" value="1"/>
</dbReference>
<accession>A0AAF3F4W3</accession>
<feature type="active site" evidence="5">
    <location>
        <position position="243"/>
    </location>
</feature>
<sequence length="496" mass="55756">MSLHNVVEAQRAYFNSGATRSLAFRKEQLKQLKKMLIECEGVLCDSVWEDHKRQPKSTYLLEIGSTITEIDYFLDNLDDWAKPENVAKTVLNLLDTPQIIKDPKGVTLIVAPWNYPHYMVLLPLIPAIGAGNTVVIKPSEISEHSAKAMAECIGKYFDPKYLTVVNGGVSETTELLKERFDHILYTGCPPVAKIIMTAAAKHLTPVTLELGGKCPVIIRDDADLEISAKRVAWGKWMNCGQTCLAPDYVLVTEKSKGKFVDALRKSIREFYGDDIKSSKDYSRIISARHYDRISSLLDKSHGKVLIQDGERDREDLFITPTVLDVQKEDTFMEDEIFGPVLPILTINSFDEQLEYIRQGEKPLAAYIFTRNDRDADRLLAETSSGGVTVNDVIMHLLVDTLPFGGVGNSGMGRYRGKFGFDTFSHEKSVLKKGFFGESLLFARYPPLTDKKFNQMKMLTGKRRTLGFLTRFVPTLPIIMISVLIGIVLQKYRAVLG</sequence>
<keyword evidence="2 4" id="KW-0560">Oxidoreductase</keyword>
<dbReference type="GO" id="GO:0005737">
    <property type="term" value="C:cytoplasm"/>
    <property type="evidence" value="ECO:0007669"/>
    <property type="project" value="TreeGrafter"/>
</dbReference>
<feature type="active site" evidence="5">
    <location>
        <position position="209"/>
    </location>
</feature>
<name>A0AAF3F4W3_9BILA</name>
<dbReference type="PANTHER" id="PTHR43570:SF16">
    <property type="entry name" value="ALDEHYDE DEHYDROGENASE TYPE III, ISOFORM Q"/>
    <property type="match status" value="1"/>
</dbReference>
<keyword evidence="6" id="KW-0812">Transmembrane</keyword>
<evidence type="ECO:0000313" key="9">
    <source>
        <dbReference type="WBParaSite" id="MBELARI_LOCUS20704"/>
    </source>
</evidence>
<keyword evidence="6" id="KW-0472">Membrane</keyword>
<dbReference type="GO" id="GO:0006081">
    <property type="term" value="P:aldehyde metabolic process"/>
    <property type="evidence" value="ECO:0007669"/>
    <property type="project" value="InterPro"/>
</dbReference>